<evidence type="ECO:0000256" key="4">
    <source>
        <dbReference type="ARBA" id="ARBA00022679"/>
    </source>
</evidence>
<evidence type="ECO:0008006" key="8">
    <source>
        <dbReference type="Google" id="ProtNLM"/>
    </source>
</evidence>
<proteinExistence type="predicted"/>
<dbReference type="GO" id="GO:1901137">
    <property type="term" value="P:carbohydrate derivative biosynthetic process"/>
    <property type="evidence" value="ECO:0007669"/>
    <property type="project" value="UniProtKB-ARBA"/>
</dbReference>
<keyword evidence="2" id="KW-1003">Cell membrane</keyword>
<keyword evidence="6" id="KW-0012">Acyltransferase</keyword>
<dbReference type="GO" id="GO:0005886">
    <property type="term" value="C:plasma membrane"/>
    <property type="evidence" value="ECO:0007669"/>
    <property type="project" value="UniProtKB-SubCell"/>
</dbReference>
<dbReference type="PANTHER" id="PTHR30606">
    <property type="entry name" value="LIPID A BIOSYNTHESIS LAUROYL ACYLTRANSFERASE"/>
    <property type="match status" value="1"/>
</dbReference>
<comment type="caution">
    <text evidence="7">The sequence shown here is derived from an EMBL/GenBank/DDBJ whole genome shotgun (WGS) entry which is preliminary data.</text>
</comment>
<dbReference type="EMBL" id="LAZR01044104">
    <property type="protein sequence ID" value="KKL05465.1"/>
    <property type="molecule type" value="Genomic_DNA"/>
</dbReference>
<evidence type="ECO:0000313" key="7">
    <source>
        <dbReference type="EMBL" id="KKL05465.1"/>
    </source>
</evidence>
<keyword evidence="4" id="KW-0808">Transferase</keyword>
<comment type="subcellular location">
    <subcellularLocation>
        <location evidence="1">Cell inner membrane</location>
    </subcellularLocation>
</comment>
<dbReference type="CDD" id="cd07984">
    <property type="entry name" value="LPLAT_LABLAT-like"/>
    <property type="match status" value="1"/>
</dbReference>
<dbReference type="GO" id="GO:0008610">
    <property type="term" value="P:lipid biosynthetic process"/>
    <property type="evidence" value="ECO:0007669"/>
    <property type="project" value="UniProtKB-ARBA"/>
</dbReference>
<evidence type="ECO:0000256" key="3">
    <source>
        <dbReference type="ARBA" id="ARBA00022519"/>
    </source>
</evidence>
<organism evidence="7">
    <name type="scientific">marine sediment metagenome</name>
    <dbReference type="NCBI Taxonomy" id="412755"/>
    <lineage>
        <taxon>unclassified sequences</taxon>
        <taxon>metagenomes</taxon>
        <taxon>ecological metagenomes</taxon>
    </lineage>
</organism>
<dbReference type="Pfam" id="PF03279">
    <property type="entry name" value="Lip_A_acyltrans"/>
    <property type="match status" value="1"/>
</dbReference>
<reference evidence="7" key="1">
    <citation type="journal article" date="2015" name="Nature">
        <title>Complex archaea that bridge the gap between prokaryotes and eukaryotes.</title>
        <authorList>
            <person name="Spang A."/>
            <person name="Saw J.H."/>
            <person name="Jorgensen S.L."/>
            <person name="Zaremba-Niedzwiedzka K."/>
            <person name="Martijn J."/>
            <person name="Lind A.E."/>
            <person name="van Eijk R."/>
            <person name="Schleper C."/>
            <person name="Guy L."/>
            <person name="Ettema T.J."/>
        </authorList>
    </citation>
    <scope>NUCLEOTIDE SEQUENCE</scope>
</reference>
<evidence type="ECO:0000256" key="2">
    <source>
        <dbReference type="ARBA" id="ARBA00022475"/>
    </source>
</evidence>
<dbReference type="PIRSF" id="PIRSF026649">
    <property type="entry name" value="MsbB"/>
    <property type="match status" value="1"/>
</dbReference>
<dbReference type="GO" id="GO:0016746">
    <property type="term" value="F:acyltransferase activity"/>
    <property type="evidence" value="ECO:0007669"/>
    <property type="project" value="UniProtKB-KW"/>
</dbReference>
<name>A0A0F9A7N5_9ZZZZ</name>
<protein>
    <recommendedName>
        <fullName evidence="8">Lipid A biosynthesis lauroyl acyltransferase</fullName>
    </recommendedName>
</protein>
<accession>A0A0F9A7N5</accession>
<evidence type="ECO:0000256" key="1">
    <source>
        <dbReference type="ARBA" id="ARBA00004533"/>
    </source>
</evidence>
<keyword evidence="3" id="KW-0997">Cell inner membrane</keyword>
<gene>
    <name evidence="7" type="ORF">LCGC14_2605750</name>
</gene>
<dbReference type="InterPro" id="IPR004960">
    <property type="entry name" value="LipA_acyltrans"/>
</dbReference>
<dbReference type="PANTHER" id="PTHR30606:SF10">
    <property type="entry name" value="PHOSPHATIDYLINOSITOL MANNOSIDE ACYLTRANSFERASE"/>
    <property type="match status" value="1"/>
</dbReference>
<evidence type="ECO:0000256" key="6">
    <source>
        <dbReference type="ARBA" id="ARBA00023315"/>
    </source>
</evidence>
<dbReference type="AlphaFoldDB" id="A0A0F9A7N5"/>
<keyword evidence="5" id="KW-0472">Membrane</keyword>
<evidence type="ECO:0000256" key="5">
    <source>
        <dbReference type="ARBA" id="ARBA00023136"/>
    </source>
</evidence>
<sequence>MPKPRNRLADYCQYLALRLLAMLVHMFDVRTNYRTARWLGELLWRIDRKHRRIATAHLRLSFPDWPGDRIDRVARKSFHNLAYLALEVLLTPRLVTLNRWRRHIRLREIAPGLRAVIRRDSGVILVTPHLGNWEIVGYTLAMLGFASVAVARPLDNPYVNDFIMGVRERTGMSVLGKFGAAGDMSAVLQRRGVLAFVADQDAGRRGVFVDFFGRPASTYRAIGLMALRHEVPILVAYGKRLSDRFEFEIGIARVIHPHEWADKDDELTWITQQFTTALEQVAREAPEQYLWAHRRWKHRPGGKKAAGDGIA</sequence>